<feature type="compositionally biased region" description="Pro residues" evidence="1">
    <location>
        <begin position="290"/>
        <end position="300"/>
    </location>
</feature>
<reference evidence="2 3" key="1">
    <citation type="journal article" date="2004" name="Nature">
        <title>Genome evolution in yeasts.</title>
        <authorList>
            <consortium name="Genolevures"/>
            <person name="Dujon B."/>
            <person name="Sherman D."/>
            <person name="Fischer G."/>
            <person name="Durrens P."/>
            <person name="Casaregola S."/>
            <person name="Lafontaine I."/>
            <person name="de Montigny J."/>
            <person name="Marck C."/>
            <person name="Neuveglise C."/>
            <person name="Talla E."/>
            <person name="Goffard N."/>
            <person name="Frangeul L."/>
            <person name="Aigle M."/>
            <person name="Anthouard V."/>
            <person name="Babour A."/>
            <person name="Barbe V."/>
            <person name="Barnay S."/>
            <person name="Blanchin S."/>
            <person name="Beckerich J.M."/>
            <person name="Beyne E."/>
            <person name="Bleykasten C."/>
            <person name="Boisrame A."/>
            <person name="Boyer J."/>
            <person name="Cattolico L."/>
            <person name="Confanioleri F."/>
            <person name="de Daruvar A."/>
            <person name="Despons L."/>
            <person name="Fabre E."/>
            <person name="Fairhead C."/>
            <person name="Ferry-Dumazet H."/>
            <person name="Groppi A."/>
            <person name="Hantraye F."/>
            <person name="Hennequin C."/>
            <person name="Jauniaux N."/>
            <person name="Joyet P."/>
            <person name="Kachouri R."/>
            <person name="Kerrest A."/>
            <person name="Koszul R."/>
            <person name="Lemaire M."/>
            <person name="Lesur I."/>
            <person name="Ma L."/>
            <person name="Muller H."/>
            <person name="Nicaud J.M."/>
            <person name="Nikolski M."/>
            <person name="Oztas S."/>
            <person name="Ozier-Kalogeropoulos O."/>
            <person name="Pellenz S."/>
            <person name="Potier S."/>
            <person name="Richard G.F."/>
            <person name="Straub M.L."/>
            <person name="Suleau A."/>
            <person name="Swennene D."/>
            <person name="Tekaia F."/>
            <person name="Wesolowski-Louvel M."/>
            <person name="Westhof E."/>
            <person name="Wirth B."/>
            <person name="Zeniou-Meyer M."/>
            <person name="Zivanovic I."/>
            <person name="Bolotin-Fukuhara M."/>
            <person name="Thierry A."/>
            <person name="Bouchier C."/>
            <person name="Caudron B."/>
            <person name="Scarpelli C."/>
            <person name="Gaillardin C."/>
            <person name="Weissenbach J."/>
            <person name="Wincker P."/>
            <person name="Souciet J.L."/>
        </authorList>
    </citation>
    <scope>NUCLEOTIDE SEQUENCE [LARGE SCALE GENOMIC DNA]</scope>
    <source>
        <strain evidence="3">ATCC 8585 / CBS 2359 / DSM 70799 / NBRC 1267 / NRRL Y-1140 / WM37</strain>
    </source>
</reference>
<dbReference type="FunCoup" id="Q6CJM1">
    <property type="interactions" value="89"/>
</dbReference>
<feature type="compositionally biased region" description="Polar residues" evidence="1">
    <location>
        <begin position="437"/>
        <end position="458"/>
    </location>
</feature>
<dbReference type="EMBL" id="CR382126">
    <property type="protein sequence ID" value="CAG98576.1"/>
    <property type="molecule type" value="Genomic_DNA"/>
</dbReference>
<dbReference type="GeneID" id="2895610"/>
<dbReference type="PaxDb" id="284590-Q6CJM1"/>
<evidence type="ECO:0000256" key="1">
    <source>
        <dbReference type="SAM" id="MobiDB-lite"/>
    </source>
</evidence>
<feature type="compositionally biased region" description="Basic and acidic residues" evidence="1">
    <location>
        <begin position="90"/>
        <end position="100"/>
    </location>
</feature>
<evidence type="ECO:0000313" key="3">
    <source>
        <dbReference type="Proteomes" id="UP000000598"/>
    </source>
</evidence>
<dbReference type="KEGG" id="kla:KLLA0_F17545g"/>
<proteinExistence type="predicted"/>
<feature type="compositionally biased region" description="Low complexity" evidence="1">
    <location>
        <begin position="418"/>
        <end position="435"/>
    </location>
</feature>
<evidence type="ECO:0000313" key="2">
    <source>
        <dbReference type="EMBL" id="CAG98576.1"/>
    </source>
</evidence>
<dbReference type="eggNOG" id="ENOG502S6M4">
    <property type="taxonomic scope" value="Eukaryota"/>
</dbReference>
<feature type="region of interest" description="Disordered" evidence="1">
    <location>
        <begin position="1"/>
        <end position="21"/>
    </location>
</feature>
<dbReference type="RefSeq" id="XP_455868.1">
    <property type="nucleotide sequence ID" value="XM_455868.1"/>
</dbReference>
<feature type="region of interest" description="Disordered" evidence="1">
    <location>
        <begin position="69"/>
        <end position="107"/>
    </location>
</feature>
<dbReference type="AlphaFoldDB" id="Q6CJM1"/>
<feature type="compositionally biased region" description="Polar residues" evidence="1">
    <location>
        <begin position="373"/>
        <end position="405"/>
    </location>
</feature>
<dbReference type="HOGENOM" id="CLU_312205_0_0_1"/>
<feature type="region of interest" description="Disordered" evidence="1">
    <location>
        <begin position="247"/>
        <end position="514"/>
    </location>
</feature>
<protein>
    <submittedName>
        <fullName evidence="2">KLLA0F17545p</fullName>
    </submittedName>
</protein>
<name>Q6CJM1_KLULA</name>
<accession>Q6CJM1</accession>
<gene>
    <name evidence="2" type="ORF">KLLA0_F17545g</name>
</gene>
<feature type="compositionally biased region" description="Basic and acidic residues" evidence="1">
    <location>
        <begin position="536"/>
        <end position="545"/>
    </location>
</feature>
<dbReference type="Proteomes" id="UP000000598">
    <property type="component" value="Chromosome F"/>
</dbReference>
<feature type="region of interest" description="Disordered" evidence="1">
    <location>
        <begin position="663"/>
        <end position="691"/>
    </location>
</feature>
<sequence length="926" mass="102613">MDAGVTALDQRRGAGMSSKAQLRNQLLHSDIGNIDITKEQQINKQKGNTGPMAPPVVPLQAQQYESNYNPSSYNYMQQPRQQSLQMQPRPHFDYPGDSSRKSSMSSSTASFSNFFKGKYKKLNQKRHSQYDEKANEDDDNTDFSDHDSSFLTFNDISSMRNNGGHAYGYGGHLDDTSPIIPTIVTSGNTNSMNNIEYRKLMMNQKKMAFNSLAKQQQQQAQFSASVPGGPRTMSLQNYHQRPMVRPGVSGPGTMMGPAGPQQSRIPRPPNGSRFNSLMGGGASPMAGRPGYPPQQGPPNDPRTMSLTADRRPPTQMNGNSQFRNGYQGPYAASPTGSRNMGFPGQVNGPVPARGPPVTGSSQYGPNSGPRAMSLQTQSYPQPFYQPKQNVSQDNVFNERQATSSLAPPPQPQQLVNKAASGSSSSYASVNSVISGRVSEQSSPTTPSNASFDEQNQIPSLPRSPVKYQLHATLSNDNEDFEKDKALPSFNEEEEDQQTYSGNKDHSHSDEQYDSDSLVKLNILTLSEPARQVLQIEEEKTEKEYDLVDSSETKSNQQDSLNDDINLRPSTALIQNIPVDLSPILNPEISDNSSSRNFGDNVNRTESIVSKAHAAVDSGNSNTNEVLQSKHDSYIACSGEKGLKKSGSSFQKAKNFLMKIKRTKSGDQRPLTTVPSSARSSRSSMAVDEGSEIQLNDTFRAKSGASSDKRRISYHSLFSASSAGNHHDQYSNKEKTFDRSTLQIRKSMIIGESTEIQEVPCLEKEYVKQKAEPISALPYKPSFASEKDPKQPLLITEEYLNILKQNMMLMQELQLVSTELAESIAREGRLESELESKNPKEPESPQALSLLDFETELRKKSSKIVELIQNLNEERLKRFIAEEQNLLYQHGIKPSPNELALQINELKTQLQSKDLLIEQLQKQVHDS</sequence>
<dbReference type="InParanoid" id="Q6CJM1"/>
<feature type="region of interest" description="Disordered" evidence="1">
    <location>
        <begin position="534"/>
        <end position="562"/>
    </location>
</feature>
<keyword evidence="3" id="KW-1185">Reference proteome</keyword>
<feature type="compositionally biased region" description="Polar residues" evidence="1">
    <location>
        <begin position="314"/>
        <end position="324"/>
    </location>
</feature>
<organism evidence="2 3">
    <name type="scientific">Kluyveromyces lactis (strain ATCC 8585 / CBS 2359 / DSM 70799 / NBRC 1267 / NRRL Y-1140 / WM37)</name>
    <name type="common">Yeast</name>
    <name type="synonym">Candida sphaerica</name>
    <dbReference type="NCBI Taxonomy" id="284590"/>
    <lineage>
        <taxon>Eukaryota</taxon>
        <taxon>Fungi</taxon>
        <taxon>Dikarya</taxon>
        <taxon>Ascomycota</taxon>
        <taxon>Saccharomycotina</taxon>
        <taxon>Saccharomycetes</taxon>
        <taxon>Saccharomycetales</taxon>
        <taxon>Saccharomycetaceae</taxon>
        <taxon>Kluyveromyces</taxon>
    </lineage>
</organism>
<dbReference type="OMA" id="MQNQGMM"/>
<feature type="compositionally biased region" description="Low complexity" evidence="1">
    <location>
        <begin position="69"/>
        <end position="89"/>
    </location>
</feature>